<dbReference type="OrthoDB" id="9816387at2"/>
<dbReference type="GO" id="GO:0016989">
    <property type="term" value="F:sigma factor antagonist activity"/>
    <property type="evidence" value="ECO:0007669"/>
    <property type="project" value="TreeGrafter"/>
</dbReference>
<dbReference type="PATRIC" id="fig|1612624.7.peg.724"/>
<dbReference type="RefSeq" id="WP_068951690.1">
    <property type="nucleotide sequence ID" value="NZ_LGLV01000004.1"/>
</dbReference>
<dbReference type="STRING" id="1612624.ADU59_03480"/>
<evidence type="ECO:0000259" key="1">
    <source>
        <dbReference type="Pfam" id="PF10099"/>
    </source>
</evidence>
<comment type="caution">
    <text evidence="2">The sequence shown here is derived from an EMBL/GenBank/DDBJ whole genome shotgun (WGS) entry which is preliminary data.</text>
</comment>
<dbReference type="PANTHER" id="PTHR37461:SF1">
    <property type="entry name" value="ANTI-SIGMA-K FACTOR RSKA"/>
    <property type="match status" value="1"/>
</dbReference>
<dbReference type="InterPro" id="IPR018764">
    <property type="entry name" value="RskA_C"/>
</dbReference>
<dbReference type="GO" id="GO:0005886">
    <property type="term" value="C:plasma membrane"/>
    <property type="evidence" value="ECO:0007669"/>
    <property type="project" value="InterPro"/>
</dbReference>
<evidence type="ECO:0000313" key="2">
    <source>
        <dbReference type="EMBL" id="OBZ96807.1"/>
    </source>
</evidence>
<sequence length="240" mass="25265">MTTQKPESGDSRRDQVIAGEYVLGVLSADDRRKVEARMVLDGAFAAMVNHWQSNLSSFEDDYEPIEPPPQVLVAVERRLFAEQAKPAVAAGGFWNSLAVWRVLTLASVAGMVTVATFSSGMLTPVSQTRPLVAELTGDASTTINLLAQYDAGSGALKITPVAAKQAQAKSLELWLIEGDNPARSLGILPQAGEGEIVIPQELRSKLGEGVTLAVSIEPFGGSPTGTATGPVVAVGKTRLP</sequence>
<dbReference type="InterPro" id="IPR051474">
    <property type="entry name" value="Anti-sigma-K/W_factor"/>
</dbReference>
<dbReference type="GO" id="GO:0006417">
    <property type="term" value="P:regulation of translation"/>
    <property type="evidence" value="ECO:0007669"/>
    <property type="project" value="TreeGrafter"/>
</dbReference>
<dbReference type="Pfam" id="PF10099">
    <property type="entry name" value="RskA_C"/>
    <property type="match status" value="1"/>
</dbReference>
<protein>
    <submittedName>
        <fullName evidence="2">Anti-sigma factor, RskA family protein</fullName>
    </submittedName>
</protein>
<organism evidence="2 3">
    <name type="scientific">Pararhizobium polonicum</name>
    <dbReference type="NCBI Taxonomy" id="1612624"/>
    <lineage>
        <taxon>Bacteria</taxon>
        <taxon>Pseudomonadati</taxon>
        <taxon>Pseudomonadota</taxon>
        <taxon>Alphaproteobacteria</taxon>
        <taxon>Hyphomicrobiales</taxon>
        <taxon>Rhizobiaceae</taxon>
        <taxon>Rhizobium/Agrobacterium group</taxon>
        <taxon>Pararhizobium</taxon>
    </lineage>
</organism>
<reference evidence="2 3" key="1">
    <citation type="journal article" date="2016" name="Syst. Appl. Microbiol.">
        <title>Pararhizobium polonicum sp. nov. isolated from tumors on stone fruit rootstocks.</title>
        <authorList>
            <person name="Pulawska J."/>
            <person name="Kuzmanovic N."/>
            <person name="Willems A."/>
            <person name="Pothier J.F."/>
        </authorList>
    </citation>
    <scope>NUCLEOTIDE SEQUENCE [LARGE SCALE GENOMIC DNA]</scope>
    <source>
        <strain evidence="2 3">F5.1</strain>
    </source>
</reference>
<gene>
    <name evidence="2" type="ORF">ADU59_03480</name>
</gene>
<proteinExistence type="predicted"/>
<dbReference type="AlphaFoldDB" id="A0A1C7P6J7"/>
<dbReference type="PANTHER" id="PTHR37461">
    <property type="entry name" value="ANTI-SIGMA-K FACTOR RSKA"/>
    <property type="match status" value="1"/>
</dbReference>
<keyword evidence="3" id="KW-1185">Reference proteome</keyword>
<evidence type="ECO:0000313" key="3">
    <source>
        <dbReference type="Proteomes" id="UP000093111"/>
    </source>
</evidence>
<dbReference type="Proteomes" id="UP000093111">
    <property type="component" value="Unassembled WGS sequence"/>
</dbReference>
<accession>A0A1C7P6J7</accession>
<name>A0A1C7P6J7_9HYPH</name>
<feature type="domain" description="Anti-sigma K factor RskA C-terminal" evidence="1">
    <location>
        <begin position="116"/>
        <end position="231"/>
    </location>
</feature>
<dbReference type="EMBL" id="LGLV01000004">
    <property type="protein sequence ID" value="OBZ96807.1"/>
    <property type="molecule type" value="Genomic_DNA"/>
</dbReference>